<name>A0A8S5THS6_9CAUD</name>
<organism evidence="1">
    <name type="scientific">Myoviridae sp. ctIty1</name>
    <dbReference type="NCBI Taxonomy" id="2827673"/>
    <lineage>
        <taxon>Viruses</taxon>
        <taxon>Duplodnaviria</taxon>
        <taxon>Heunggongvirae</taxon>
        <taxon>Uroviricota</taxon>
        <taxon>Caudoviricetes</taxon>
    </lineage>
</organism>
<evidence type="ECO:0000313" key="1">
    <source>
        <dbReference type="EMBL" id="DAF62314.1"/>
    </source>
</evidence>
<protein>
    <submittedName>
        <fullName evidence="1">Uncharacterized protein</fullName>
    </submittedName>
</protein>
<dbReference type="EMBL" id="BK032823">
    <property type="protein sequence ID" value="DAF62314.1"/>
    <property type="molecule type" value="Genomic_DNA"/>
</dbReference>
<sequence>MLPAEERRMKEVVLLYNKIQDKIMFLGMNAILKMNVVLYTGGFMDPNKGKKYYYGEVKYTDDEGINRKKINRTFDAFLTIENIKQTEGGNKESVTIRGAQLELMRLTLLPKLEKMILEPETIFESRNNKLYVKEAPATTIECSNNKFLVFAPGIHKLYNEDLQPCLDMYLNNEMNITSMNFNTVLQLINFIRTFSIYQYACTMVNFLPRPVPGYNMYDMSLSNEQPSYFDTNSHSNKRMR</sequence>
<proteinExistence type="predicted"/>
<accession>A0A8S5THS6</accession>
<reference evidence="1" key="1">
    <citation type="journal article" date="2021" name="Proc. Natl. Acad. Sci. U.S.A.">
        <title>A Catalog of Tens of Thousands of Viruses from Human Metagenomes Reveals Hidden Associations with Chronic Diseases.</title>
        <authorList>
            <person name="Tisza M.J."/>
            <person name="Buck C.B."/>
        </authorList>
    </citation>
    <scope>NUCLEOTIDE SEQUENCE</scope>
    <source>
        <strain evidence="1">CtIty1</strain>
    </source>
</reference>